<feature type="compositionally biased region" description="Low complexity" evidence="2">
    <location>
        <begin position="288"/>
        <end position="298"/>
    </location>
</feature>
<evidence type="ECO:0000313" key="4">
    <source>
        <dbReference type="Proteomes" id="UP000000600"/>
    </source>
</evidence>
<name>A0BMG2_PARTE</name>
<evidence type="ECO:0000313" key="3">
    <source>
        <dbReference type="EMBL" id="CAK59729.1"/>
    </source>
</evidence>
<dbReference type="InParanoid" id="A0BMG2"/>
<dbReference type="OrthoDB" id="310399at2759"/>
<feature type="compositionally biased region" description="Polar residues" evidence="2">
    <location>
        <begin position="299"/>
        <end position="316"/>
    </location>
</feature>
<dbReference type="HOGENOM" id="CLU_072945_0_0_1"/>
<organism evidence="3 4">
    <name type="scientific">Paramecium tetraurelia</name>
    <dbReference type="NCBI Taxonomy" id="5888"/>
    <lineage>
        <taxon>Eukaryota</taxon>
        <taxon>Sar</taxon>
        <taxon>Alveolata</taxon>
        <taxon>Ciliophora</taxon>
        <taxon>Intramacronucleata</taxon>
        <taxon>Oligohymenophorea</taxon>
        <taxon>Peniculida</taxon>
        <taxon>Parameciidae</taxon>
        <taxon>Paramecium</taxon>
    </lineage>
</organism>
<protein>
    <submittedName>
        <fullName evidence="3">Uncharacterized protein</fullName>
    </submittedName>
</protein>
<dbReference type="RefSeq" id="XP_001427127.1">
    <property type="nucleotide sequence ID" value="XM_001427090.1"/>
</dbReference>
<dbReference type="OMA" id="IHEVHHV"/>
<dbReference type="Proteomes" id="UP000000600">
    <property type="component" value="Unassembled WGS sequence"/>
</dbReference>
<dbReference type="AlphaFoldDB" id="A0BMG2"/>
<evidence type="ECO:0000256" key="1">
    <source>
        <dbReference type="SAM" id="Coils"/>
    </source>
</evidence>
<gene>
    <name evidence="3" type="ORF">GSPATT00030365001</name>
</gene>
<reference evidence="3 4" key="1">
    <citation type="journal article" date="2006" name="Nature">
        <title>Global trends of whole-genome duplications revealed by the ciliate Paramecium tetraurelia.</title>
        <authorList>
            <consortium name="Genoscope"/>
            <person name="Aury J.-M."/>
            <person name="Jaillon O."/>
            <person name="Duret L."/>
            <person name="Noel B."/>
            <person name="Jubin C."/>
            <person name="Porcel B.M."/>
            <person name="Segurens B."/>
            <person name="Daubin V."/>
            <person name="Anthouard V."/>
            <person name="Aiach N."/>
            <person name="Arnaiz O."/>
            <person name="Billaut A."/>
            <person name="Beisson J."/>
            <person name="Blanc I."/>
            <person name="Bouhouche K."/>
            <person name="Camara F."/>
            <person name="Duharcourt S."/>
            <person name="Guigo R."/>
            <person name="Gogendeau D."/>
            <person name="Katinka M."/>
            <person name="Keller A.-M."/>
            <person name="Kissmehl R."/>
            <person name="Klotz C."/>
            <person name="Koll F."/>
            <person name="Le Moue A."/>
            <person name="Lepere C."/>
            <person name="Malinsky S."/>
            <person name="Nowacki M."/>
            <person name="Nowak J.K."/>
            <person name="Plattner H."/>
            <person name="Poulain J."/>
            <person name="Ruiz F."/>
            <person name="Serrano V."/>
            <person name="Zagulski M."/>
            <person name="Dessen P."/>
            <person name="Betermier M."/>
            <person name="Weissenbach J."/>
            <person name="Scarpelli C."/>
            <person name="Schachter V."/>
            <person name="Sperling L."/>
            <person name="Meyer E."/>
            <person name="Cohen J."/>
            <person name="Wincker P."/>
        </authorList>
    </citation>
    <scope>NUCLEOTIDE SEQUENCE [LARGE SCALE GENOMIC DNA]</scope>
    <source>
        <strain evidence="3 4">Stock d4-2</strain>
    </source>
</reference>
<dbReference type="GeneID" id="5012911"/>
<sequence>MNNSYAYDPKFSYQKSEFNPYMDQSSSTYGIAQSQIQQGSNIRQHTYSTHARNLSQPLLSNQSSQRIQVIQQSIPQSIRQPNIVRASSPLPQQKVYYTQSVQPLYRLYNEPIQVIAQQPPPQVNIVREIEEVPIIHEVHHVNRPINVISMDEIEGPWRSKQILLEKQLIELQLMLKHGPQRKVETKQIIVEDEARIRELEQQIEQRKNILNEDEEEIQHLESLVDQAQYNLENAEEQASSQVEEQNRELAKWKKKFQDLNKKYHDIEEDITMTEAQIESIQKRKMITQTSSTTKTTSKVNQMRDSGFRRSSVTKNY</sequence>
<evidence type="ECO:0000256" key="2">
    <source>
        <dbReference type="SAM" id="MobiDB-lite"/>
    </source>
</evidence>
<feature type="coiled-coil region" evidence="1">
    <location>
        <begin position="182"/>
        <end position="283"/>
    </location>
</feature>
<dbReference type="EMBL" id="CT868004">
    <property type="protein sequence ID" value="CAK59729.1"/>
    <property type="molecule type" value="Genomic_DNA"/>
</dbReference>
<dbReference type="KEGG" id="ptm:GSPATT00030365001"/>
<accession>A0BMG2</accession>
<keyword evidence="4" id="KW-1185">Reference proteome</keyword>
<keyword evidence="1" id="KW-0175">Coiled coil</keyword>
<feature type="region of interest" description="Disordered" evidence="2">
    <location>
        <begin position="288"/>
        <end position="316"/>
    </location>
</feature>
<proteinExistence type="predicted"/>